<evidence type="ECO:0000313" key="5">
    <source>
        <dbReference type="EMBL" id="GIG31155.1"/>
    </source>
</evidence>
<dbReference type="InterPro" id="IPR047589">
    <property type="entry name" value="DUF11_rpt"/>
</dbReference>
<evidence type="ECO:0000256" key="2">
    <source>
        <dbReference type="SAM" id="Phobius"/>
    </source>
</evidence>
<dbReference type="EMBL" id="JACCBK010000001">
    <property type="protein sequence ID" value="NYD85838.1"/>
    <property type="molecule type" value="Genomic_DNA"/>
</dbReference>
<proteinExistence type="predicted"/>
<keyword evidence="2" id="KW-0472">Membrane</keyword>
<keyword evidence="8" id="KW-1185">Reference proteome</keyword>
<dbReference type="Proteomes" id="UP000577956">
    <property type="component" value="Unassembled WGS sequence"/>
</dbReference>
<feature type="chain" id="PRO_5031558753" evidence="3">
    <location>
        <begin position="37"/>
        <end position="2245"/>
    </location>
</feature>
<feature type="signal peptide" evidence="3">
    <location>
        <begin position="1"/>
        <end position="36"/>
    </location>
</feature>
<dbReference type="RefSeq" id="WP_170208907.1">
    <property type="nucleotide sequence ID" value="NZ_BAABFI010000002.1"/>
</dbReference>
<reference evidence="6 7" key="1">
    <citation type="submission" date="2020-07" db="EMBL/GenBank/DDBJ databases">
        <title>Sequencing the genomes of 1000 actinobacteria strains.</title>
        <authorList>
            <person name="Klenk H.-P."/>
        </authorList>
    </citation>
    <scope>NUCLEOTIDE SEQUENCE [LARGE SCALE GENOMIC DNA]</scope>
    <source>
        <strain evidence="6 7">DSM 24482</strain>
    </source>
</reference>
<dbReference type="Pfam" id="PF17892">
    <property type="entry name" value="Cadherin_5"/>
    <property type="match status" value="2"/>
</dbReference>
<feature type="compositionally biased region" description="Basic and acidic residues" evidence="1">
    <location>
        <begin position="442"/>
        <end position="451"/>
    </location>
</feature>
<dbReference type="NCBIfam" id="TIGR01451">
    <property type="entry name" value="B_ant_repeat"/>
    <property type="match status" value="1"/>
</dbReference>
<evidence type="ECO:0000256" key="3">
    <source>
        <dbReference type="SAM" id="SignalP"/>
    </source>
</evidence>
<name>A0A7Y9FEG3_9CELL</name>
<evidence type="ECO:0000256" key="1">
    <source>
        <dbReference type="SAM" id="MobiDB-lite"/>
    </source>
</evidence>
<protein>
    <submittedName>
        <fullName evidence="6">Putative repeat protein (TIGR01451 family)</fullName>
    </submittedName>
</protein>
<feature type="transmembrane region" description="Helical" evidence="2">
    <location>
        <begin position="2220"/>
        <end position="2240"/>
    </location>
</feature>
<feature type="domain" description="Cadherin-like" evidence="4">
    <location>
        <begin position="1243"/>
        <end position="1313"/>
    </location>
</feature>
<comment type="caution">
    <text evidence="6">The sequence shown here is derived from an EMBL/GenBank/DDBJ whole genome shotgun (WGS) entry which is preliminary data.</text>
</comment>
<feature type="domain" description="Cadherin-like" evidence="4">
    <location>
        <begin position="1128"/>
        <end position="1213"/>
    </location>
</feature>
<keyword evidence="3" id="KW-0732">Signal</keyword>
<feature type="region of interest" description="Disordered" evidence="1">
    <location>
        <begin position="425"/>
        <end position="462"/>
    </location>
</feature>
<keyword evidence="2" id="KW-0812">Transmembrane</keyword>
<accession>A0A7Y9FEG3</accession>
<reference evidence="5 8" key="2">
    <citation type="submission" date="2021-01" db="EMBL/GenBank/DDBJ databases">
        <title>Whole genome shotgun sequence of Cellulomonas oligotrophica NBRC 109435.</title>
        <authorList>
            <person name="Komaki H."/>
            <person name="Tamura T."/>
        </authorList>
    </citation>
    <scope>NUCLEOTIDE SEQUENCE [LARGE SCALE GENOMIC DNA]</scope>
    <source>
        <strain evidence="5 8">NBRC 109435</strain>
    </source>
</reference>
<organism evidence="6 7">
    <name type="scientific">Cellulomonas oligotrophica</name>
    <dbReference type="NCBI Taxonomy" id="931536"/>
    <lineage>
        <taxon>Bacteria</taxon>
        <taxon>Bacillati</taxon>
        <taxon>Actinomycetota</taxon>
        <taxon>Actinomycetes</taxon>
        <taxon>Micrococcales</taxon>
        <taxon>Cellulomonadaceae</taxon>
        <taxon>Cellulomonas</taxon>
    </lineage>
</organism>
<gene>
    <name evidence="6" type="ORF">BKA21_001387</name>
    <name evidence="5" type="ORF">Col01nite_03140</name>
</gene>
<dbReference type="EMBL" id="BONN01000001">
    <property type="protein sequence ID" value="GIG31155.1"/>
    <property type="molecule type" value="Genomic_DNA"/>
</dbReference>
<dbReference type="Gene3D" id="2.60.40.2810">
    <property type="match status" value="6"/>
</dbReference>
<dbReference type="Proteomes" id="UP000618382">
    <property type="component" value="Unassembled WGS sequence"/>
</dbReference>
<evidence type="ECO:0000313" key="7">
    <source>
        <dbReference type="Proteomes" id="UP000577956"/>
    </source>
</evidence>
<dbReference type="Pfam" id="PF17963">
    <property type="entry name" value="Big_9"/>
    <property type="match status" value="14"/>
</dbReference>
<sequence>MSARPHTRRGSRALLAALAAAVVLLTQLVAAAPARADVDDAFVPVYSTNEHGAIVMTGNTLMTCSSRVRSCPAVQQDTGGSADNSDFSSSSSGAYVDVLADGATTFSSSSASLHIADSSTVRFAALVWGGRTSQTSTTGSNPDLRHRAWLAVDSESGADLPGRTVTADHFAQTSRTEGYQGYLDVTDVVTAAGSGTYTVGNVQSTRNDIGRFAGWSLVVVVADEYQPMRNLTVFRGFAEVEAAASSDVQFTVDGFRTPLNGEVRSTLGAVTYEGDRGISGDSFSVDGHALTDVLGDPDNVFNSTISERGYMVDQGRDPLYFNQLGLDIDTFDADGVLANGATSATLRATTTQDQYWVGMVTFQTELYEPSVSLVKWASWDPEADADGVVGPGDTVEYGMVFLNEGLDTAVDPVLRDAVPTGTTYVPGSMSLDGVPLTDEDDRGAPDGDGGRYRSAGGGDLEVHVGDMPGTDGEGDLEFRRFTFSVVVDDDVALDQDLVNVAQLSYTGAVSGTVGGSVSNTALLRVGDEDGYPEEGQETVAPTLVDHLVVLTPAPGRPGADVAVLDGASAAGGGALTVVGVTAPAHGTATVVGDTVRYVPDPDFSGRDAFTYTVSDADGNVTSAVVRVDVLNDAPVAVDDALDLDTDVPVGAATAVDVLANDTDPNGEVLAVRGVAVGNDVVMSGSLATPAGGTVTVTDGQVTYTKPPGGLPAGATDTFGYLVVDQRGRTSEALVTVTSVDLNQDPVAHPDTATVPAGGAPVTVDVVADDTDGDGDTLAVTGVGSPVDAGGTVRGSAAVTPEGRVRYTPPTGWDGLVTLPYTISDGRGGTAGGVVEVTVTNTAPTAGDDAATTAHATAVDVPVLTDDTDANGDTLTVVGVDRRAATGAVAVATVGGVQVVRYTPATGFVGTEQVGYTVADGRGSTATATVTVTVTNAPPVARDDAASTRAGVPVAGVPVLANDSDPNVAAGSGGQALSVLDATADQGATVTVAPDGTLTVAPADGFVGTVQVTYRLTDGVAVVDGTLRVEVLNNGPVTVADLLTTPTSSTDVPLDVLANDVDPEGDPLTLVWVTDLVDAQGAARGTARVDGGVVLVTPAAGWAGTATFTYLAGDGTDTAAGTATVVVLNDVPVVPDAVASTPTDAPVTVPVLDAVQDANVAAGHQTLQVVQATADEGATVLVDDDGRLVVTPAPGFVGEVRVDLEVSDGQDAVPGVLRVTVLNADPQVADLSRSTGPADALDVDVLASVVDPNVAAGHQQLSVVAASADHADVTVQPDGRLRVTPHAGYAGPVAVQFDVSDGVATVPGTLTVTVANAGPVAVDDVATAGPAERVELDVLANDTDANADDLSISSVDVDAALGTAEVTTDAGGRPVVAFTPAAGVVGLVELRYVVDDGQGGSAAATVVVDVANAPPQTVDDVATTSVGRPVAVDVLADDSDANADAGFGDQVLAVVSADVDHPGATAVVTADGWVEVTPPPGWVGDLVVTYEVSDGTDTVTGTLHVTVTNTVPVASDDAFDVVAGGAPRTLPVTDDDVDHDGDDLAVTAVTPAVEGVAGVVNGELVYTPPAAGWTGQETLTYTVADGRGGTATATVVVTVVAGLVAGDDTATTPSGTAVDVDVLADDAAPVGGALEITDALLQGASGATVQVVGPVGAQRVRYTPAPGFVGTDEVAYTVVDRTHGGSGTATLRVQVANAPPVAVPDTATTTRGASTGPVDVLDDDWDANVVAGVGGQVLAVLSAAADHGAAEVDPDGAVVVQPAAGYLGDVVVTYRLSDGVDVVDGTLVVSVVNTAVAAAEDLRTTATSTTVTIDVTRNDVDDDGDPVQLVPGSVTAPVDPDGTPRGDAQDVRGNVRYAPPPGWTGVVTFDYAVTDGVDVTTGQVTVAVENAEPDLSAVATSASAAPGQTVTVPVRADVVDENAAHGYQVLTVADATSDGADVHVDADGALVVTPRTGRSGTLTVAYVVSDGVVDVPGTLELTVLNVAPRLDDAAVTADPVRGVDVPVLDGAADDNGDDLALTAGAPAHGSARVVTVRGTPVVRYRSTPGFLGVDQLTCTVDDGHGATATATLTVTVPNTPPVAAADAVTVRPGADATGVDVLANDSDANVVAGYGDQVLAVTSATADAGARVHVRPDGSLDVAPTTGFVGVVTVTYVLSDGVADVDGTLRVTVLGASGDAPTGGAPTGGVPGPAAGSVVGGAAAAAGAVAGALARTGLDPWRVLGGAVGVVLLGVVLAVTARRRRG</sequence>
<dbReference type="Gene3D" id="2.60.40.3440">
    <property type="match status" value="2"/>
</dbReference>
<dbReference type="InterPro" id="IPR041690">
    <property type="entry name" value="Cadherin_5"/>
</dbReference>
<keyword evidence="2" id="KW-1133">Transmembrane helix</keyword>
<dbReference type="NCBIfam" id="NF012211">
    <property type="entry name" value="tand_rpt_95"/>
    <property type="match status" value="9"/>
</dbReference>
<evidence type="ECO:0000313" key="6">
    <source>
        <dbReference type="EMBL" id="NYD85838.1"/>
    </source>
</evidence>
<evidence type="ECO:0000259" key="4">
    <source>
        <dbReference type="Pfam" id="PF17892"/>
    </source>
</evidence>
<evidence type="ECO:0000313" key="8">
    <source>
        <dbReference type="Proteomes" id="UP000618382"/>
    </source>
</evidence>